<dbReference type="InterPro" id="IPR050671">
    <property type="entry name" value="CD300_family_receptors"/>
</dbReference>
<dbReference type="GO" id="GO:0004888">
    <property type="term" value="F:transmembrane signaling receptor activity"/>
    <property type="evidence" value="ECO:0007669"/>
    <property type="project" value="TreeGrafter"/>
</dbReference>
<reference evidence="5" key="3">
    <citation type="submission" date="2025-09" db="UniProtKB">
        <authorList>
            <consortium name="Ensembl"/>
        </authorList>
    </citation>
    <scope>IDENTIFICATION</scope>
</reference>
<dbReference type="GO" id="GO:0005886">
    <property type="term" value="C:plasma membrane"/>
    <property type="evidence" value="ECO:0007669"/>
    <property type="project" value="TreeGrafter"/>
</dbReference>
<evidence type="ECO:0000256" key="2">
    <source>
        <dbReference type="ARBA" id="ARBA00022692"/>
    </source>
</evidence>
<proteinExistence type="predicted"/>
<dbReference type="AlphaFoldDB" id="A0A4W5LKX4"/>
<dbReference type="SUPFAM" id="SSF48726">
    <property type="entry name" value="Immunoglobulin"/>
    <property type="match status" value="1"/>
</dbReference>
<dbReference type="InterPro" id="IPR036179">
    <property type="entry name" value="Ig-like_dom_sf"/>
</dbReference>
<dbReference type="Pfam" id="PF07686">
    <property type="entry name" value="V-set"/>
    <property type="match status" value="1"/>
</dbReference>
<protein>
    <recommendedName>
        <fullName evidence="4">Immunoglobulin V-set domain-containing protein</fullName>
    </recommendedName>
</protein>
<name>A0A4W5LKX4_9TELE</name>
<reference evidence="6" key="1">
    <citation type="submission" date="2018-06" db="EMBL/GenBank/DDBJ databases">
        <title>Genome assembly of Danube salmon.</title>
        <authorList>
            <person name="Macqueen D.J."/>
            <person name="Gundappa M.K."/>
        </authorList>
    </citation>
    <scope>NUCLEOTIDE SEQUENCE [LARGE SCALE GENOMIC DNA]</scope>
</reference>
<dbReference type="PANTHER" id="PTHR11860:SF87">
    <property type="entry name" value="CMRF35-LIKE MOLECULE 8"/>
    <property type="match status" value="1"/>
</dbReference>
<dbReference type="Proteomes" id="UP000314982">
    <property type="component" value="Unassembled WGS sequence"/>
</dbReference>
<keyword evidence="6" id="KW-1185">Reference proteome</keyword>
<evidence type="ECO:0000259" key="4">
    <source>
        <dbReference type="Pfam" id="PF07686"/>
    </source>
</evidence>
<dbReference type="InterPro" id="IPR013106">
    <property type="entry name" value="Ig_V-set"/>
</dbReference>
<feature type="domain" description="Immunoglobulin V-set" evidence="4">
    <location>
        <begin position="16"/>
        <end position="98"/>
    </location>
</feature>
<dbReference type="PANTHER" id="PTHR11860">
    <property type="entry name" value="POLYMERIC-IMMUNOGLOBULIN RECEPTOR"/>
    <property type="match status" value="1"/>
</dbReference>
<accession>A0A4W5LKX4</accession>
<sequence length="165" mass="18242">MFTNIHRPPPLVLPEAAVLSCRCSVVSVVSSGAYRVSLKTGGSTTIPCRYDLKYKTLHTDPRKSVDNATISDDINQNTFTVTMTDLEPEDSEHYWCALVLKYIRPLEKCCPPFTIPLKNGPCIASIYRGPCSKCFNSSTDGREHSSTCQKLVMQCSSSCAPSLLW</sequence>
<comment type="subcellular location">
    <subcellularLocation>
        <location evidence="1">Membrane</location>
    </subcellularLocation>
</comment>
<organism evidence="5 6">
    <name type="scientific">Hucho hucho</name>
    <name type="common">huchen</name>
    <dbReference type="NCBI Taxonomy" id="62062"/>
    <lineage>
        <taxon>Eukaryota</taxon>
        <taxon>Metazoa</taxon>
        <taxon>Chordata</taxon>
        <taxon>Craniata</taxon>
        <taxon>Vertebrata</taxon>
        <taxon>Euteleostomi</taxon>
        <taxon>Actinopterygii</taxon>
        <taxon>Neopterygii</taxon>
        <taxon>Teleostei</taxon>
        <taxon>Protacanthopterygii</taxon>
        <taxon>Salmoniformes</taxon>
        <taxon>Salmonidae</taxon>
        <taxon>Salmoninae</taxon>
        <taxon>Hucho</taxon>
    </lineage>
</organism>
<evidence type="ECO:0000256" key="1">
    <source>
        <dbReference type="ARBA" id="ARBA00004370"/>
    </source>
</evidence>
<reference evidence="5" key="2">
    <citation type="submission" date="2025-08" db="UniProtKB">
        <authorList>
            <consortium name="Ensembl"/>
        </authorList>
    </citation>
    <scope>IDENTIFICATION</scope>
</reference>
<dbReference type="STRING" id="62062.ENSHHUP00000026508"/>
<evidence type="ECO:0000313" key="6">
    <source>
        <dbReference type="Proteomes" id="UP000314982"/>
    </source>
</evidence>
<dbReference type="Gene3D" id="2.60.40.10">
    <property type="entry name" value="Immunoglobulins"/>
    <property type="match status" value="1"/>
</dbReference>
<keyword evidence="3" id="KW-0472">Membrane</keyword>
<evidence type="ECO:0000256" key="3">
    <source>
        <dbReference type="ARBA" id="ARBA00023136"/>
    </source>
</evidence>
<evidence type="ECO:0000313" key="5">
    <source>
        <dbReference type="Ensembl" id="ENSHHUP00000026508.1"/>
    </source>
</evidence>
<keyword evidence="2" id="KW-0812">Transmembrane</keyword>
<dbReference type="Ensembl" id="ENSHHUT00000027552.1">
    <property type="protein sequence ID" value="ENSHHUP00000026508.1"/>
    <property type="gene ID" value="ENSHHUG00000016784.1"/>
</dbReference>
<dbReference type="InterPro" id="IPR013783">
    <property type="entry name" value="Ig-like_fold"/>
</dbReference>
<dbReference type="GeneTree" id="ENSGT00980000199984"/>